<comment type="similarity">
    <text evidence="9 11">Belongs to the TonB-dependent receptor family.</text>
</comment>
<evidence type="ECO:0000256" key="4">
    <source>
        <dbReference type="ARBA" id="ARBA00022692"/>
    </source>
</evidence>
<dbReference type="InterPro" id="IPR036942">
    <property type="entry name" value="Beta-barrel_TonB_sf"/>
</dbReference>
<comment type="subcellular location">
    <subcellularLocation>
        <location evidence="1 9">Cell outer membrane</location>
        <topology evidence="1 9">Multi-pass membrane protein</topology>
    </subcellularLocation>
</comment>
<dbReference type="PROSITE" id="PS01156">
    <property type="entry name" value="TONB_DEPENDENT_REC_2"/>
    <property type="match status" value="1"/>
</dbReference>
<feature type="compositionally biased region" description="Low complexity" evidence="12">
    <location>
        <begin position="26"/>
        <end position="35"/>
    </location>
</feature>
<evidence type="ECO:0000256" key="5">
    <source>
        <dbReference type="ARBA" id="ARBA00022729"/>
    </source>
</evidence>
<evidence type="ECO:0000256" key="1">
    <source>
        <dbReference type="ARBA" id="ARBA00004571"/>
    </source>
</evidence>
<evidence type="ECO:0000256" key="2">
    <source>
        <dbReference type="ARBA" id="ARBA00022448"/>
    </source>
</evidence>
<evidence type="ECO:0000256" key="3">
    <source>
        <dbReference type="ARBA" id="ARBA00022452"/>
    </source>
</evidence>
<keyword evidence="5 13" id="KW-0732">Signal</keyword>
<keyword evidence="8 9" id="KW-0998">Cell outer membrane</keyword>
<name>A0A1H7UV87_9SPHN</name>
<evidence type="ECO:0000313" key="17">
    <source>
        <dbReference type="Proteomes" id="UP000199214"/>
    </source>
</evidence>
<dbReference type="Pfam" id="PF00593">
    <property type="entry name" value="TonB_dep_Rec_b-barrel"/>
    <property type="match status" value="1"/>
</dbReference>
<dbReference type="Gene3D" id="2.170.130.10">
    <property type="entry name" value="TonB-dependent receptor, plug domain"/>
    <property type="match status" value="1"/>
</dbReference>
<dbReference type="InterPro" id="IPR012910">
    <property type="entry name" value="Plug_dom"/>
</dbReference>
<keyword evidence="4 9" id="KW-0812">Transmembrane</keyword>
<feature type="domain" description="TonB-dependent receptor plug" evidence="15">
    <location>
        <begin position="92"/>
        <end position="205"/>
    </location>
</feature>
<evidence type="ECO:0000313" key="16">
    <source>
        <dbReference type="EMBL" id="SEM00595.1"/>
    </source>
</evidence>
<dbReference type="AlphaFoldDB" id="A0A1H7UV87"/>
<evidence type="ECO:0000256" key="11">
    <source>
        <dbReference type="RuleBase" id="RU003357"/>
    </source>
</evidence>
<dbReference type="EMBL" id="FNZZ01000008">
    <property type="protein sequence ID" value="SEM00595.1"/>
    <property type="molecule type" value="Genomic_DNA"/>
</dbReference>
<feature type="short sequence motif" description="TonB C-terminal box" evidence="10">
    <location>
        <begin position="1089"/>
        <end position="1106"/>
    </location>
</feature>
<organism evidence="16 17">
    <name type="scientific">Sphingomonas palmae</name>
    <dbReference type="NCBI Taxonomy" id="1855283"/>
    <lineage>
        <taxon>Bacteria</taxon>
        <taxon>Pseudomonadati</taxon>
        <taxon>Pseudomonadota</taxon>
        <taxon>Alphaproteobacteria</taxon>
        <taxon>Sphingomonadales</taxon>
        <taxon>Sphingomonadaceae</taxon>
        <taxon>Sphingomonas</taxon>
    </lineage>
</organism>
<feature type="region of interest" description="Disordered" evidence="12">
    <location>
        <begin position="26"/>
        <end position="74"/>
    </location>
</feature>
<feature type="domain" description="TonB-dependent receptor-like beta-barrel" evidence="14">
    <location>
        <begin position="539"/>
        <end position="1072"/>
    </location>
</feature>
<gene>
    <name evidence="16" type="ORF">SAMN05216382_3076</name>
</gene>
<keyword evidence="16" id="KW-0675">Receptor</keyword>
<dbReference type="Proteomes" id="UP000199214">
    <property type="component" value="Unassembled WGS sequence"/>
</dbReference>
<accession>A0A1H7UV87</accession>
<dbReference type="RefSeq" id="WP_093007921.1">
    <property type="nucleotide sequence ID" value="NZ_FNZZ01000008.1"/>
</dbReference>
<keyword evidence="3 9" id="KW-1134">Transmembrane beta strand</keyword>
<reference evidence="17" key="1">
    <citation type="submission" date="2016-10" db="EMBL/GenBank/DDBJ databases">
        <authorList>
            <person name="Varghese N."/>
            <person name="Submissions S."/>
        </authorList>
    </citation>
    <scope>NUCLEOTIDE SEQUENCE [LARGE SCALE GENOMIC DNA]</scope>
    <source>
        <strain evidence="17">JS21-1</strain>
    </source>
</reference>
<evidence type="ECO:0000256" key="10">
    <source>
        <dbReference type="PROSITE-ProRule" id="PRU10144"/>
    </source>
</evidence>
<dbReference type="Pfam" id="PF07715">
    <property type="entry name" value="Plug"/>
    <property type="match status" value="1"/>
</dbReference>
<feature type="signal peptide" evidence="13">
    <location>
        <begin position="1"/>
        <end position="23"/>
    </location>
</feature>
<dbReference type="InterPro" id="IPR039426">
    <property type="entry name" value="TonB-dep_rcpt-like"/>
</dbReference>
<keyword evidence="2 9" id="KW-0813">Transport</keyword>
<proteinExistence type="inferred from homology"/>
<keyword evidence="7 9" id="KW-0472">Membrane</keyword>
<evidence type="ECO:0000256" key="12">
    <source>
        <dbReference type="SAM" id="MobiDB-lite"/>
    </source>
</evidence>
<keyword evidence="17" id="KW-1185">Reference proteome</keyword>
<dbReference type="PANTHER" id="PTHR47234:SF2">
    <property type="entry name" value="TONB-DEPENDENT RECEPTOR"/>
    <property type="match status" value="1"/>
</dbReference>
<evidence type="ECO:0000259" key="15">
    <source>
        <dbReference type="Pfam" id="PF07715"/>
    </source>
</evidence>
<dbReference type="InterPro" id="IPR037066">
    <property type="entry name" value="Plug_dom_sf"/>
</dbReference>
<dbReference type="STRING" id="1855283.SAMN05216382_3076"/>
<keyword evidence="6 11" id="KW-0798">TonB box</keyword>
<dbReference type="Gene3D" id="2.40.170.20">
    <property type="entry name" value="TonB-dependent receptor, beta-barrel domain"/>
    <property type="match status" value="1"/>
</dbReference>
<sequence>MISRYLAATALASATLLSVPAFAQGGTQGAAQTPTDQSSTVPGLSNEAPAGQSIAAPSDQAAPTNADGSSAASSGDILVTGTRLRNPNAVSAVPITTVSAAQLTLTARTSIGDVLNDLPQLVSTFSQSNSTRFLGTSGLNLLDLRGLGTQRTLVLVNGRRHVGSDILSNGVSVDTNTIPTDLIESVDIVTGANSAVYGSDALAGVVNFRLKSSFDGLLIRGQGGISDEGDAGTYFVSATAGKNFADGRGNIAINVEYARTEDLFGFDRKAYRQNDTFLTTNIDASGVGSGGNLNFDGIPDSTFFRDVRVGTFSDGGLVAFAGAPLGANSAARCGRDYLGRAFTCNYLFQPGGSIAQQTGSRVGIANGSAAAPSAAPAGSFIGGNGNTRREGTLLQLLPQLDRYAANLIGHFDVSDAFKPFIEAKYVRVDSVGLGGSGPAFFTGSTIDALYERPRLDNPFLSADARTFLTQQALQAVANGQNPNSGAAITAAQAATLTQQINSGAYRFILRKNLTDLGSRREDARRETYRFVGGFRGDLSDHFNYEVSGNYGEFKERTKVLGNVDVQRLSLALDAVRNPANGQIVCGSQLDASRFAFGTDIGGNAANLANDIANCQPLNPFGTGSISQAAKNYVLRNTTSTGKITQLDFQGNVAGDTGGFFNLPGGAIAFSLGAEYRRETNYFAADPFVEAGYTFYNALARFDPPSFEVKEAFGEINVPLLKDLSFAKSLSIGAAGRVSDYKGSAGTVYTYNLNAEYAPTEDIRFRANYGRGVRAPNLNELYSPTGQNFAPGFADPCSADNLGRGTQFRAANCAAAGIPTTYNYQYVQSLEIQSGGNDALNVEKSDSYTYGAVFTPRWVPGLTLTVDYYNIKVKDVITAVSAQGIANNCYDSPSIQNNPFCAQFQRVAAGATGPNGEQAYRIIEGSLLTQSFNFASLRRRGIDTDLSYTRNLGSTRVTGRVIYTHTLEAANFTNPLQPAFGDTFNGELGYPKDQVQVNLGADFGAITLDTQFRYLSKQSVGAIENLISYQGRAPQNLDAFEPAYYPDVLYIGGKIGFDVDDKGTNFYIGVDNLTDRLPPLGATGTGFGSGIFDNIGRRFYAGFTGRF</sequence>
<protein>
    <submittedName>
        <fullName evidence="16">TonB-dependent Receptor Plug Domain</fullName>
    </submittedName>
</protein>
<evidence type="ECO:0000256" key="13">
    <source>
        <dbReference type="SAM" id="SignalP"/>
    </source>
</evidence>
<feature type="chain" id="PRO_5011451557" evidence="13">
    <location>
        <begin position="24"/>
        <end position="1106"/>
    </location>
</feature>
<dbReference type="PANTHER" id="PTHR47234">
    <property type="match status" value="1"/>
</dbReference>
<evidence type="ECO:0000256" key="6">
    <source>
        <dbReference type="ARBA" id="ARBA00023077"/>
    </source>
</evidence>
<evidence type="ECO:0000256" key="8">
    <source>
        <dbReference type="ARBA" id="ARBA00023237"/>
    </source>
</evidence>
<evidence type="ECO:0000259" key="14">
    <source>
        <dbReference type="Pfam" id="PF00593"/>
    </source>
</evidence>
<dbReference type="OrthoDB" id="7051241at2"/>
<dbReference type="InterPro" id="IPR010917">
    <property type="entry name" value="TonB_rcpt_CS"/>
</dbReference>
<evidence type="ECO:0000256" key="9">
    <source>
        <dbReference type="PROSITE-ProRule" id="PRU01360"/>
    </source>
</evidence>
<dbReference type="SUPFAM" id="SSF56935">
    <property type="entry name" value="Porins"/>
    <property type="match status" value="1"/>
</dbReference>
<dbReference type="PROSITE" id="PS52016">
    <property type="entry name" value="TONB_DEPENDENT_REC_3"/>
    <property type="match status" value="1"/>
</dbReference>
<dbReference type="InterPro" id="IPR000531">
    <property type="entry name" value="Beta-barrel_TonB"/>
</dbReference>
<dbReference type="GO" id="GO:0009279">
    <property type="term" value="C:cell outer membrane"/>
    <property type="evidence" value="ECO:0007669"/>
    <property type="project" value="UniProtKB-SubCell"/>
</dbReference>
<evidence type="ECO:0000256" key="7">
    <source>
        <dbReference type="ARBA" id="ARBA00023136"/>
    </source>
</evidence>